<name>A0A9X1SY40_9ACTN</name>
<comment type="caution">
    <text evidence="2">The sequence shown here is derived from an EMBL/GenBank/DDBJ whole genome shotgun (WGS) entry which is preliminary data.</text>
</comment>
<dbReference type="Gene3D" id="3.10.180.10">
    <property type="entry name" value="2,3-Dihydroxybiphenyl 1,2-Dioxygenase, domain 1"/>
    <property type="match status" value="1"/>
</dbReference>
<dbReference type="PANTHER" id="PTHR35908:SF1">
    <property type="entry name" value="CONSERVED PROTEIN"/>
    <property type="match status" value="1"/>
</dbReference>
<proteinExistence type="predicted"/>
<dbReference type="RefSeq" id="WP_231448730.1">
    <property type="nucleotide sequence ID" value="NZ_JAJOMB010000025.1"/>
</dbReference>
<feature type="domain" description="Glyoxalase-like" evidence="1">
    <location>
        <begin position="7"/>
        <end position="115"/>
    </location>
</feature>
<evidence type="ECO:0000259" key="1">
    <source>
        <dbReference type="Pfam" id="PF18029"/>
    </source>
</evidence>
<dbReference type="Pfam" id="PF18029">
    <property type="entry name" value="Glyoxalase_6"/>
    <property type="match status" value="1"/>
</dbReference>
<organism evidence="2 3">
    <name type="scientific">Kineosporia babensis</name>
    <dbReference type="NCBI Taxonomy" id="499548"/>
    <lineage>
        <taxon>Bacteria</taxon>
        <taxon>Bacillati</taxon>
        <taxon>Actinomycetota</taxon>
        <taxon>Actinomycetes</taxon>
        <taxon>Kineosporiales</taxon>
        <taxon>Kineosporiaceae</taxon>
        <taxon>Kineosporia</taxon>
    </lineage>
</organism>
<protein>
    <recommendedName>
        <fullName evidence="1">Glyoxalase-like domain-containing protein</fullName>
    </recommendedName>
</protein>
<keyword evidence="3" id="KW-1185">Reference proteome</keyword>
<dbReference type="InterPro" id="IPR041581">
    <property type="entry name" value="Glyoxalase_6"/>
</dbReference>
<dbReference type="AlphaFoldDB" id="A0A9X1SY40"/>
<evidence type="ECO:0000313" key="2">
    <source>
        <dbReference type="EMBL" id="MCD5315910.1"/>
    </source>
</evidence>
<dbReference type="Proteomes" id="UP001138997">
    <property type="component" value="Unassembled WGS sequence"/>
</dbReference>
<evidence type="ECO:0000313" key="3">
    <source>
        <dbReference type="Proteomes" id="UP001138997"/>
    </source>
</evidence>
<sequence>MSVNIAQVVIDCSDAQKLAGFWSAVLDRPVGDGANQFVATLPGGPGETSLMLLAVPEGKQSKNRLHLDLGLSEGSDWQKELERILALGATQVSEHREYGIHWVCLQDPEGNEFDLAVGH</sequence>
<dbReference type="SUPFAM" id="SSF54593">
    <property type="entry name" value="Glyoxalase/Bleomycin resistance protein/Dihydroxybiphenyl dioxygenase"/>
    <property type="match status" value="1"/>
</dbReference>
<dbReference type="PANTHER" id="PTHR35908">
    <property type="entry name" value="HYPOTHETICAL FUSION PROTEIN"/>
    <property type="match status" value="1"/>
</dbReference>
<reference evidence="2" key="1">
    <citation type="submission" date="2021-11" db="EMBL/GenBank/DDBJ databases">
        <title>Streptomyces corallinus and Kineosporia corallina sp. nov., two new coral-derived marine actinobacteria.</title>
        <authorList>
            <person name="Buangrab K."/>
            <person name="Sutthacheep M."/>
            <person name="Yeemin T."/>
            <person name="Harunari E."/>
            <person name="Igarashi Y."/>
            <person name="Sripreechasak P."/>
            <person name="Kanchanasin P."/>
            <person name="Tanasupawat S."/>
            <person name="Phongsopitanun W."/>
        </authorList>
    </citation>
    <scope>NUCLEOTIDE SEQUENCE</scope>
    <source>
        <strain evidence="2">JCM 31032</strain>
    </source>
</reference>
<gene>
    <name evidence="2" type="ORF">LR394_33950</name>
</gene>
<dbReference type="EMBL" id="JAJOMB010000025">
    <property type="protein sequence ID" value="MCD5315910.1"/>
    <property type="molecule type" value="Genomic_DNA"/>
</dbReference>
<accession>A0A9X1SY40</accession>
<dbReference type="InterPro" id="IPR029068">
    <property type="entry name" value="Glyas_Bleomycin-R_OHBP_Dase"/>
</dbReference>